<organism evidence="1 2">
    <name type="scientific">Truncatella angustata</name>
    <dbReference type="NCBI Taxonomy" id="152316"/>
    <lineage>
        <taxon>Eukaryota</taxon>
        <taxon>Fungi</taxon>
        <taxon>Dikarya</taxon>
        <taxon>Ascomycota</taxon>
        <taxon>Pezizomycotina</taxon>
        <taxon>Sordariomycetes</taxon>
        <taxon>Xylariomycetidae</taxon>
        <taxon>Amphisphaeriales</taxon>
        <taxon>Sporocadaceae</taxon>
        <taxon>Truncatella</taxon>
    </lineage>
</organism>
<reference evidence="1" key="1">
    <citation type="journal article" date="2021" name="Nat. Commun.">
        <title>Genetic determinants of endophytism in the Arabidopsis root mycobiome.</title>
        <authorList>
            <person name="Mesny F."/>
            <person name="Miyauchi S."/>
            <person name="Thiergart T."/>
            <person name="Pickel B."/>
            <person name="Atanasova L."/>
            <person name="Karlsson M."/>
            <person name="Huettel B."/>
            <person name="Barry K.W."/>
            <person name="Haridas S."/>
            <person name="Chen C."/>
            <person name="Bauer D."/>
            <person name="Andreopoulos W."/>
            <person name="Pangilinan J."/>
            <person name="LaButti K."/>
            <person name="Riley R."/>
            <person name="Lipzen A."/>
            <person name="Clum A."/>
            <person name="Drula E."/>
            <person name="Henrissat B."/>
            <person name="Kohler A."/>
            <person name="Grigoriev I.V."/>
            <person name="Martin F.M."/>
            <person name="Hacquard S."/>
        </authorList>
    </citation>
    <scope>NUCLEOTIDE SEQUENCE</scope>
    <source>
        <strain evidence="1">MPI-SDFR-AT-0073</strain>
    </source>
</reference>
<accession>A0A9P8RL49</accession>
<evidence type="ECO:0000313" key="2">
    <source>
        <dbReference type="Proteomes" id="UP000758603"/>
    </source>
</evidence>
<comment type="caution">
    <text evidence="1">The sequence shown here is derived from an EMBL/GenBank/DDBJ whole genome shotgun (WGS) entry which is preliminary data.</text>
</comment>
<dbReference type="EMBL" id="JAGPXC010000008">
    <property type="protein sequence ID" value="KAH6647836.1"/>
    <property type="molecule type" value="Genomic_DNA"/>
</dbReference>
<evidence type="ECO:0000313" key="1">
    <source>
        <dbReference type="EMBL" id="KAH6647836.1"/>
    </source>
</evidence>
<dbReference type="GeneID" id="70129569"/>
<dbReference type="RefSeq" id="XP_045954348.1">
    <property type="nucleotide sequence ID" value="XM_046100677.1"/>
</dbReference>
<dbReference type="Proteomes" id="UP000758603">
    <property type="component" value="Unassembled WGS sequence"/>
</dbReference>
<sequence>MCGPGCNSCRLPQGASRQNHLPVREGISISLAMLISRTKVIKRKSSNHQGKLLKNCKEIAMGRPSSLSHTIRRKPVTPRYAHPVAHSPTVEEADYHPIANSRAAAFQNPSVPNAGETQRQAGQRSPIITTQLGPTASPSTFCADNWLTLRDHCQIPVDEFYLPTRPQMPVNSGDFTCDCSDDGFGTAAGLLALYPRFAARAWGIEEAHAEMMAGWRRRSWDQDFRCKVLDRQNDMSEIFLAKLQEALRDKAKEISGADGLQAQLWRAEDEKDLYLRKVERNEKKEKKKERGCGDILGVFRKIGKLRCVYSRD</sequence>
<protein>
    <submittedName>
        <fullName evidence="1">Uncharacterized protein</fullName>
    </submittedName>
</protein>
<name>A0A9P8RL49_9PEZI</name>
<keyword evidence="2" id="KW-1185">Reference proteome</keyword>
<proteinExistence type="predicted"/>
<gene>
    <name evidence="1" type="ORF">BKA67DRAFT_539675</name>
</gene>
<dbReference type="AlphaFoldDB" id="A0A9P8RL49"/>